<organism evidence="5 6">
    <name type="scientific">Marinobacterium nitratireducens</name>
    <dbReference type="NCBI Taxonomy" id="518897"/>
    <lineage>
        <taxon>Bacteria</taxon>
        <taxon>Pseudomonadati</taxon>
        <taxon>Pseudomonadota</taxon>
        <taxon>Gammaproteobacteria</taxon>
        <taxon>Oceanospirillales</taxon>
        <taxon>Oceanospirillaceae</taxon>
        <taxon>Marinobacterium</taxon>
    </lineage>
</organism>
<dbReference type="AlphaFoldDB" id="A0A917ZPY8"/>
<evidence type="ECO:0000256" key="3">
    <source>
        <dbReference type="PIRNR" id="PIRNR002070"/>
    </source>
</evidence>
<dbReference type="GO" id="GO:0006260">
    <property type="term" value="P:DNA replication"/>
    <property type="evidence" value="ECO:0007669"/>
    <property type="project" value="InterPro"/>
</dbReference>
<dbReference type="GO" id="GO:0009295">
    <property type="term" value="C:nucleoid"/>
    <property type="evidence" value="ECO:0007669"/>
    <property type="project" value="TreeGrafter"/>
</dbReference>
<dbReference type="Pfam" id="PF00436">
    <property type="entry name" value="SSB"/>
    <property type="match status" value="1"/>
</dbReference>
<name>A0A917ZPY8_9GAMM</name>
<dbReference type="PIRSF" id="PIRSF002070">
    <property type="entry name" value="SSB"/>
    <property type="match status" value="1"/>
</dbReference>
<dbReference type="GO" id="GO:0003697">
    <property type="term" value="F:single-stranded DNA binding"/>
    <property type="evidence" value="ECO:0007669"/>
    <property type="project" value="UniProtKB-UniRule"/>
</dbReference>
<comment type="caution">
    <text evidence="5">The sequence shown here is derived from an EMBL/GenBank/DDBJ whole genome shotgun (WGS) entry which is preliminary data.</text>
</comment>
<evidence type="ECO:0000256" key="2">
    <source>
        <dbReference type="HAMAP-Rule" id="MF_00984"/>
    </source>
</evidence>
<dbReference type="EMBL" id="BMLT01000021">
    <property type="protein sequence ID" value="GGO89193.1"/>
    <property type="molecule type" value="Genomic_DNA"/>
</dbReference>
<dbReference type="HAMAP" id="MF_00984">
    <property type="entry name" value="SSB"/>
    <property type="match status" value="1"/>
</dbReference>
<evidence type="ECO:0000313" key="6">
    <source>
        <dbReference type="Proteomes" id="UP000599578"/>
    </source>
</evidence>
<evidence type="ECO:0000256" key="1">
    <source>
        <dbReference type="ARBA" id="ARBA00023125"/>
    </source>
</evidence>
<dbReference type="NCBIfam" id="TIGR00621">
    <property type="entry name" value="ssb"/>
    <property type="match status" value="1"/>
</dbReference>
<reference evidence="5 6" key="1">
    <citation type="journal article" date="2014" name="Int. J. Syst. Evol. Microbiol.">
        <title>Complete genome sequence of Corynebacterium casei LMG S-19264T (=DSM 44701T), isolated from a smear-ripened cheese.</title>
        <authorList>
            <consortium name="US DOE Joint Genome Institute (JGI-PGF)"/>
            <person name="Walter F."/>
            <person name="Albersmeier A."/>
            <person name="Kalinowski J."/>
            <person name="Ruckert C."/>
        </authorList>
    </citation>
    <scope>NUCLEOTIDE SEQUENCE [LARGE SCALE GENOMIC DNA]</scope>
    <source>
        <strain evidence="5 6">CGMCC 1.7286</strain>
    </source>
</reference>
<dbReference type="CDD" id="cd04496">
    <property type="entry name" value="SSB_OBF"/>
    <property type="match status" value="1"/>
</dbReference>
<dbReference type="Proteomes" id="UP000599578">
    <property type="component" value="Unassembled WGS sequence"/>
</dbReference>
<keyword evidence="6" id="KW-1185">Reference proteome</keyword>
<evidence type="ECO:0000313" key="5">
    <source>
        <dbReference type="EMBL" id="GGO89193.1"/>
    </source>
</evidence>
<dbReference type="InterPro" id="IPR012340">
    <property type="entry name" value="NA-bd_OB-fold"/>
</dbReference>
<dbReference type="InterPro" id="IPR000424">
    <property type="entry name" value="Primosome_PriB/ssb"/>
</dbReference>
<feature type="compositionally biased region" description="Low complexity" evidence="4">
    <location>
        <begin position="114"/>
        <end position="133"/>
    </location>
</feature>
<accession>A0A917ZPY8</accession>
<dbReference type="SUPFAM" id="SSF50249">
    <property type="entry name" value="Nucleic acid-binding proteins"/>
    <property type="match status" value="1"/>
</dbReference>
<dbReference type="InterPro" id="IPR011344">
    <property type="entry name" value="ssDNA-bd"/>
</dbReference>
<dbReference type="PROSITE" id="PS50935">
    <property type="entry name" value="SSB"/>
    <property type="match status" value="1"/>
</dbReference>
<dbReference type="PANTHER" id="PTHR10302">
    <property type="entry name" value="SINGLE-STRANDED DNA-BINDING PROTEIN"/>
    <property type="match status" value="1"/>
</dbReference>
<sequence length="146" mass="16547">MANDLNLCQFIGRLGADPEIRFLPSGEPVANMRIACSESWKNKQTGQKDERTEWVSLVMFGSLASMVEKFWQKGTQVYVAGKMRTRKWSDQQGNDRYSTEVIVNQVQTLKDGRQNGQQPQGQQAPQQGYQQQPSGMDFPDDGEIPF</sequence>
<gene>
    <name evidence="5" type="primary">ssb</name>
    <name evidence="5" type="ORF">GCM10011348_46370</name>
</gene>
<feature type="region of interest" description="Disordered" evidence="4">
    <location>
        <begin position="107"/>
        <end position="146"/>
    </location>
</feature>
<protein>
    <recommendedName>
        <fullName evidence="2 3">Single-stranded DNA-binding protein</fullName>
        <shortName evidence="2">SSB</shortName>
    </recommendedName>
</protein>
<keyword evidence="1 2" id="KW-0238">DNA-binding</keyword>
<comment type="subunit">
    <text evidence="2">Homotetramer.</text>
</comment>
<dbReference type="RefSeq" id="WP_188863024.1">
    <property type="nucleotide sequence ID" value="NZ_BMLT01000021.1"/>
</dbReference>
<comment type="caution">
    <text evidence="2">Lacks conserved residue(s) required for the propagation of feature annotation.</text>
</comment>
<dbReference type="PANTHER" id="PTHR10302:SF27">
    <property type="entry name" value="SINGLE-STRANDED DNA-BINDING PROTEIN"/>
    <property type="match status" value="1"/>
</dbReference>
<evidence type="ECO:0000256" key="4">
    <source>
        <dbReference type="SAM" id="MobiDB-lite"/>
    </source>
</evidence>
<dbReference type="Gene3D" id="2.40.50.140">
    <property type="entry name" value="Nucleic acid-binding proteins"/>
    <property type="match status" value="1"/>
</dbReference>
<proteinExistence type="inferred from homology"/>